<dbReference type="HAMAP" id="MF_01405">
    <property type="entry name" value="Non_canon_purine_NTPase"/>
    <property type="match status" value="1"/>
</dbReference>
<comment type="subunit">
    <text evidence="2 10">Homodimer.</text>
</comment>
<name>A0A538U0K3_UNCEI</name>
<sequence length="196" mass="20682">MVLATFNRDKARELLALLDLPGLELETLADIPGAVAPEETGATLLANATSKAEAALHLTGLPAIADDTGLEVDALDGAPGVHAARFAGPGATYADNVRLLLERMRGVPAERRGARFRTVCVAAFPGGERRIGEGVVEGRITEAPRGAQGFGYDPVFEVAALGRTFAELTHEEKSAISHRARAVRAVAEQLRARFCS</sequence>
<dbReference type="GO" id="GO:0036220">
    <property type="term" value="F:ITP diphosphatase activity"/>
    <property type="evidence" value="ECO:0007669"/>
    <property type="project" value="UniProtKB-UniRule"/>
</dbReference>
<organism evidence="12 13">
    <name type="scientific">Eiseniibacteriota bacterium</name>
    <dbReference type="NCBI Taxonomy" id="2212470"/>
    <lineage>
        <taxon>Bacteria</taxon>
        <taxon>Candidatus Eiseniibacteriota</taxon>
    </lineage>
</organism>
<keyword evidence="7 10" id="KW-0546">Nucleotide metabolism</keyword>
<keyword evidence="6 10" id="KW-0460">Magnesium</keyword>
<dbReference type="GO" id="GO:0036222">
    <property type="term" value="F:XTP diphosphatase activity"/>
    <property type="evidence" value="ECO:0007669"/>
    <property type="project" value="UniProtKB-UniRule"/>
</dbReference>
<comment type="catalytic activity">
    <reaction evidence="10">
        <text>ITP + H2O = IMP + diphosphate + H(+)</text>
        <dbReference type="Rhea" id="RHEA:29399"/>
        <dbReference type="ChEBI" id="CHEBI:15377"/>
        <dbReference type="ChEBI" id="CHEBI:15378"/>
        <dbReference type="ChEBI" id="CHEBI:33019"/>
        <dbReference type="ChEBI" id="CHEBI:58053"/>
        <dbReference type="ChEBI" id="CHEBI:61402"/>
        <dbReference type="EC" id="3.6.1.66"/>
    </reaction>
</comment>
<dbReference type="EMBL" id="VBPA01000300">
    <property type="protein sequence ID" value="TMQ69436.1"/>
    <property type="molecule type" value="Genomic_DNA"/>
</dbReference>
<comment type="cofactor">
    <cofactor evidence="10">
        <name>Mg(2+)</name>
        <dbReference type="ChEBI" id="CHEBI:18420"/>
    </cofactor>
    <text evidence="10">Binds 1 Mg(2+) ion per subunit.</text>
</comment>
<dbReference type="GO" id="GO:0000166">
    <property type="term" value="F:nucleotide binding"/>
    <property type="evidence" value="ECO:0007669"/>
    <property type="project" value="UniProtKB-KW"/>
</dbReference>
<feature type="active site" description="Proton acceptor" evidence="10">
    <location>
        <position position="67"/>
    </location>
</feature>
<evidence type="ECO:0000313" key="12">
    <source>
        <dbReference type="EMBL" id="TMQ69436.1"/>
    </source>
</evidence>
<feature type="binding site" evidence="10">
    <location>
        <begin position="5"/>
        <end position="10"/>
    </location>
    <ligand>
        <name>substrate</name>
    </ligand>
</feature>
<keyword evidence="5 10" id="KW-0378">Hydrolase</keyword>
<keyword evidence="3 10" id="KW-0479">Metal-binding</keyword>
<evidence type="ECO:0000256" key="10">
    <source>
        <dbReference type="HAMAP-Rule" id="MF_01405"/>
    </source>
</evidence>
<dbReference type="GO" id="GO:0046872">
    <property type="term" value="F:metal ion binding"/>
    <property type="evidence" value="ECO:0007669"/>
    <property type="project" value="UniProtKB-KW"/>
</dbReference>
<feature type="binding site" evidence="10">
    <location>
        <begin position="150"/>
        <end position="153"/>
    </location>
    <ligand>
        <name>substrate</name>
    </ligand>
</feature>
<feature type="binding site" evidence="10">
    <location>
        <position position="68"/>
    </location>
    <ligand>
        <name>substrate</name>
    </ligand>
</feature>
<keyword evidence="4 10" id="KW-0547">Nucleotide-binding</keyword>
<dbReference type="GO" id="GO:0035870">
    <property type="term" value="F:dITP diphosphatase activity"/>
    <property type="evidence" value="ECO:0007669"/>
    <property type="project" value="UniProtKB-UniRule"/>
</dbReference>
<gene>
    <name evidence="12" type="primary">rdgB</name>
    <name evidence="12" type="ORF">E6K80_11735</name>
</gene>
<proteinExistence type="inferred from homology"/>
<dbReference type="Gene3D" id="3.90.950.10">
    <property type="match status" value="1"/>
</dbReference>
<feature type="binding site" evidence="10">
    <location>
        <position position="38"/>
    </location>
    <ligand>
        <name>Mg(2+)</name>
        <dbReference type="ChEBI" id="CHEBI:18420"/>
    </ligand>
</feature>
<evidence type="ECO:0000256" key="9">
    <source>
        <dbReference type="ARBA" id="ARBA00052017"/>
    </source>
</evidence>
<dbReference type="AlphaFoldDB" id="A0A538U0K3"/>
<dbReference type="GO" id="GO:0009146">
    <property type="term" value="P:purine nucleoside triphosphate catabolic process"/>
    <property type="evidence" value="ECO:0007669"/>
    <property type="project" value="UniProtKB-UniRule"/>
</dbReference>
<comment type="catalytic activity">
    <reaction evidence="9 10">
        <text>XTP + H2O = XMP + diphosphate + H(+)</text>
        <dbReference type="Rhea" id="RHEA:28610"/>
        <dbReference type="ChEBI" id="CHEBI:15377"/>
        <dbReference type="ChEBI" id="CHEBI:15378"/>
        <dbReference type="ChEBI" id="CHEBI:33019"/>
        <dbReference type="ChEBI" id="CHEBI:57464"/>
        <dbReference type="ChEBI" id="CHEBI:61314"/>
        <dbReference type="EC" id="3.6.1.66"/>
    </reaction>
</comment>
<dbReference type="EC" id="3.6.1.66" evidence="10"/>
<dbReference type="InterPro" id="IPR020922">
    <property type="entry name" value="dITP/XTP_pyrophosphatase"/>
</dbReference>
<dbReference type="Proteomes" id="UP000319836">
    <property type="component" value="Unassembled WGS sequence"/>
</dbReference>
<dbReference type="InterPro" id="IPR002637">
    <property type="entry name" value="RdgB/HAM1"/>
</dbReference>
<evidence type="ECO:0000256" key="7">
    <source>
        <dbReference type="ARBA" id="ARBA00023080"/>
    </source>
</evidence>
<comment type="similarity">
    <text evidence="1 10 11">Belongs to the HAM1 NTPase family.</text>
</comment>
<dbReference type="GO" id="GO:0009117">
    <property type="term" value="P:nucleotide metabolic process"/>
    <property type="evidence" value="ECO:0007669"/>
    <property type="project" value="UniProtKB-KW"/>
</dbReference>
<evidence type="ECO:0000256" key="4">
    <source>
        <dbReference type="ARBA" id="ARBA00022741"/>
    </source>
</evidence>
<dbReference type="FunFam" id="3.90.950.10:FF:000001">
    <property type="entry name" value="dITP/XTP pyrophosphatase"/>
    <property type="match status" value="1"/>
</dbReference>
<dbReference type="GO" id="GO:0017111">
    <property type="term" value="F:ribonucleoside triphosphate phosphatase activity"/>
    <property type="evidence" value="ECO:0007669"/>
    <property type="project" value="InterPro"/>
</dbReference>
<dbReference type="PANTHER" id="PTHR11067">
    <property type="entry name" value="INOSINE TRIPHOSPHATE PYROPHOSPHATASE/HAM1 PROTEIN"/>
    <property type="match status" value="1"/>
</dbReference>
<feature type="binding site" evidence="10">
    <location>
        <position position="67"/>
    </location>
    <ligand>
        <name>Mg(2+)</name>
        <dbReference type="ChEBI" id="CHEBI:18420"/>
    </ligand>
</feature>
<evidence type="ECO:0000256" key="1">
    <source>
        <dbReference type="ARBA" id="ARBA00008023"/>
    </source>
</evidence>
<protein>
    <recommendedName>
        <fullName evidence="10">dITP/XTP pyrophosphatase</fullName>
        <ecNumber evidence="10">3.6.1.66</ecNumber>
    </recommendedName>
    <alternativeName>
        <fullName evidence="10">Non-canonical purine NTP pyrophosphatase</fullName>
    </alternativeName>
    <alternativeName>
        <fullName evidence="10">Non-standard purine NTP pyrophosphatase</fullName>
    </alternativeName>
    <alternativeName>
        <fullName evidence="10">Nucleoside-triphosphate diphosphatase</fullName>
    </alternativeName>
    <alternativeName>
        <fullName evidence="10">Nucleoside-triphosphate pyrophosphatase</fullName>
        <shortName evidence="10">NTPase</shortName>
    </alternativeName>
</protein>
<feature type="binding site" evidence="10">
    <location>
        <begin position="178"/>
        <end position="179"/>
    </location>
    <ligand>
        <name>substrate</name>
    </ligand>
</feature>
<evidence type="ECO:0000256" key="11">
    <source>
        <dbReference type="RuleBase" id="RU003781"/>
    </source>
</evidence>
<dbReference type="Pfam" id="PF01725">
    <property type="entry name" value="Ham1p_like"/>
    <property type="match status" value="1"/>
</dbReference>
<reference evidence="12 13" key="1">
    <citation type="journal article" date="2019" name="Nat. Microbiol.">
        <title>Mediterranean grassland soil C-N compound turnover is dependent on rainfall and depth, and is mediated by genomically divergent microorganisms.</title>
        <authorList>
            <person name="Diamond S."/>
            <person name="Andeer P.F."/>
            <person name="Li Z."/>
            <person name="Crits-Christoph A."/>
            <person name="Burstein D."/>
            <person name="Anantharaman K."/>
            <person name="Lane K.R."/>
            <person name="Thomas B.C."/>
            <person name="Pan C."/>
            <person name="Northen T.R."/>
            <person name="Banfield J.F."/>
        </authorList>
    </citation>
    <scope>NUCLEOTIDE SEQUENCE [LARGE SCALE GENOMIC DNA]</scope>
    <source>
        <strain evidence="12">WS_10</strain>
    </source>
</reference>
<comment type="function">
    <text evidence="10">Pyrophosphatase that catalyzes the hydrolysis of nucleoside triphosphates to their monophosphate derivatives, with a high preference for the non-canonical purine nucleotides XTP (xanthosine triphosphate), dITP (deoxyinosine triphosphate) and ITP. Seems to function as a house-cleaning enzyme that removes non-canonical purine nucleotides from the nucleotide pool, thus preventing their incorporation into DNA/RNA and avoiding chromosomal lesions.</text>
</comment>
<dbReference type="CDD" id="cd00515">
    <property type="entry name" value="HAM1"/>
    <property type="match status" value="1"/>
</dbReference>
<evidence type="ECO:0000256" key="3">
    <source>
        <dbReference type="ARBA" id="ARBA00022723"/>
    </source>
</evidence>
<comment type="catalytic activity">
    <reaction evidence="8 10">
        <text>dITP + H2O = dIMP + diphosphate + H(+)</text>
        <dbReference type="Rhea" id="RHEA:28342"/>
        <dbReference type="ChEBI" id="CHEBI:15377"/>
        <dbReference type="ChEBI" id="CHEBI:15378"/>
        <dbReference type="ChEBI" id="CHEBI:33019"/>
        <dbReference type="ChEBI" id="CHEBI:61194"/>
        <dbReference type="ChEBI" id="CHEBI:61382"/>
        <dbReference type="EC" id="3.6.1.66"/>
    </reaction>
</comment>
<evidence type="ECO:0000256" key="5">
    <source>
        <dbReference type="ARBA" id="ARBA00022801"/>
    </source>
</evidence>
<dbReference type="GO" id="GO:0005829">
    <property type="term" value="C:cytosol"/>
    <property type="evidence" value="ECO:0007669"/>
    <property type="project" value="TreeGrafter"/>
</dbReference>
<dbReference type="SUPFAM" id="SSF52972">
    <property type="entry name" value="ITPase-like"/>
    <property type="match status" value="1"/>
</dbReference>
<feature type="binding site" evidence="10">
    <location>
        <position position="173"/>
    </location>
    <ligand>
        <name>substrate</name>
    </ligand>
</feature>
<dbReference type="PANTHER" id="PTHR11067:SF9">
    <property type="entry name" value="INOSINE TRIPHOSPHATE PYROPHOSPHATASE"/>
    <property type="match status" value="1"/>
</dbReference>
<comment type="caution">
    <text evidence="12">The sequence shown here is derived from an EMBL/GenBank/DDBJ whole genome shotgun (WGS) entry which is preliminary data.</text>
</comment>
<evidence type="ECO:0000256" key="6">
    <source>
        <dbReference type="ARBA" id="ARBA00022842"/>
    </source>
</evidence>
<evidence type="ECO:0000256" key="8">
    <source>
        <dbReference type="ARBA" id="ARBA00051875"/>
    </source>
</evidence>
<evidence type="ECO:0000256" key="2">
    <source>
        <dbReference type="ARBA" id="ARBA00011738"/>
    </source>
</evidence>
<dbReference type="InterPro" id="IPR029001">
    <property type="entry name" value="ITPase-like_fam"/>
</dbReference>
<evidence type="ECO:0000313" key="13">
    <source>
        <dbReference type="Proteomes" id="UP000319836"/>
    </source>
</evidence>
<dbReference type="NCBIfam" id="TIGR00042">
    <property type="entry name" value="RdgB/HAM1 family non-canonical purine NTP pyrophosphatase"/>
    <property type="match status" value="1"/>
</dbReference>
<accession>A0A538U0K3</accession>